<evidence type="ECO:0000313" key="5">
    <source>
        <dbReference type="Proteomes" id="UP000239366"/>
    </source>
</evidence>
<accession>A0A2S7TA92</accession>
<dbReference type="AlphaFoldDB" id="A0A2S7TA92"/>
<feature type="signal peptide" evidence="2">
    <location>
        <begin position="1"/>
        <end position="24"/>
    </location>
</feature>
<keyword evidence="5" id="KW-1185">Reference proteome</keyword>
<dbReference type="InterPro" id="IPR018673">
    <property type="entry name" value="DUF2141"/>
</dbReference>
<feature type="domain" description="SbsA Ig-like" evidence="3">
    <location>
        <begin position="35"/>
        <end position="137"/>
    </location>
</feature>
<proteinExistence type="predicted"/>
<name>A0A2S7TA92_9FLAO</name>
<keyword evidence="1 2" id="KW-0732">Signal</keyword>
<dbReference type="Proteomes" id="UP000239366">
    <property type="component" value="Unassembled WGS sequence"/>
</dbReference>
<evidence type="ECO:0000256" key="2">
    <source>
        <dbReference type="SAM" id="SignalP"/>
    </source>
</evidence>
<dbReference type="Pfam" id="PF13205">
    <property type="entry name" value="Big_5"/>
    <property type="match status" value="1"/>
</dbReference>
<dbReference type="EMBL" id="MQVX01000001">
    <property type="protein sequence ID" value="PQJ16869.1"/>
    <property type="molecule type" value="Genomic_DNA"/>
</dbReference>
<comment type="caution">
    <text evidence="4">The sequence shown here is derived from an EMBL/GenBank/DDBJ whole genome shotgun (WGS) entry which is preliminary data.</text>
</comment>
<gene>
    <name evidence="4" type="ORF">BST99_12250</name>
</gene>
<evidence type="ECO:0000313" key="4">
    <source>
        <dbReference type="EMBL" id="PQJ16869.1"/>
    </source>
</evidence>
<evidence type="ECO:0000259" key="3">
    <source>
        <dbReference type="Pfam" id="PF13205"/>
    </source>
</evidence>
<dbReference type="InterPro" id="IPR032812">
    <property type="entry name" value="SbsA_Ig"/>
</dbReference>
<sequence length="539" mass="61111">MRSLQTWLCRLFLVLILFSMVQCANRGNPSGGPEDKTPPVLLKASPDNFTTEFSGNTITLTFDEFVKLNDIQKQLVISPPLKYKPLITPQSGASREIEIKIKDTLLPNTTYTINFGQSIVDNNESNPLPFLTYVFSTGTYLDSLTLGGIVKDAFERKPDDFISVMLYPLDSTFTDTTIYSIPPKYITNTLDSTPVFELRNLKAGAYRLLAVKDQASNNFYDANSDKIGFIKDTIVLPTDSLYLLSLFNEEPEFKSSVPSFAASNKIIFGYSGKAEDIRINTLTPLPDSVRNLIRKQPETDTLNYWISANKLDSLLFTVEHLPSQQIDSYTVRSRKLDMDSLLITSSTRGPIEPEGKFYIQGSTPLASVDTSQIRVQVSDSLPQAYSVRLDSTENKVWFDFPVEANSSYSIELFPSALTDFFGMVNDSLKYNLKSDSYANYGTLRVNLKGPVRYPVMVDLLDKDGKQVQKRYLERDMQMEFRLLTPGNYGIRVIYDENKNGQWDTGSIKELRQAETVKYYPQLIEIRANWEREEVFTVTN</sequence>
<evidence type="ECO:0000256" key="1">
    <source>
        <dbReference type="ARBA" id="ARBA00022729"/>
    </source>
</evidence>
<dbReference type="Pfam" id="PF09912">
    <property type="entry name" value="DUF2141"/>
    <property type="match status" value="1"/>
</dbReference>
<reference evidence="5" key="1">
    <citation type="submission" date="2016-11" db="EMBL/GenBank/DDBJ databases">
        <title>Trade-off between light-utilization and light-protection in marine flavobacteria.</title>
        <authorList>
            <person name="Kumagai Y."/>
            <person name="Yoshizawa S."/>
            <person name="Kogure K."/>
        </authorList>
    </citation>
    <scope>NUCLEOTIDE SEQUENCE [LARGE SCALE GENOMIC DNA]</scope>
    <source>
        <strain evidence="5">SG-18</strain>
    </source>
</reference>
<dbReference type="OrthoDB" id="9809989at2"/>
<feature type="chain" id="PRO_5015773148" description="SbsA Ig-like domain-containing protein" evidence="2">
    <location>
        <begin position="25"/>
        <end position="539"/>
    </location>
</feature>
<protein>
    <recommendedName>
        <fullName evidence="3">SbsA Ig-like domain-containing protein</fullName>
    </recommendedName>
</protein>
<organism evidence="4 5">
    <name type="scientific">Aureicoccus marinus</name>
    <dbReference type="NCBI Taxonomy" id="754435"/>
    <lineage>
        <taxon>Bacteria</taxon>
        <taxon>Pseudomonadati</taxon>
        <taxon>Bacteroidota</taxon>
        <taxon>Flavobacteriia</taxon>
        <taxon>Flavobacteriales</taxon>
        <taxon>Flavobacteriaceae</taxon>
        <taxon>Aureicoccus</taxon>
    </lineage>
</organism>